<dbReference type="Pfam" id="PF25022">
    <property type="entry name" value="NPHP3"/>
    <property type="match status" value="1"/>
</dbReference>
<dbReference type="GO" id="GO:0016055">
    <property type="term" value="P:Wnt signaling pathway"/>
    <property type="evidence" value="ECO:0007669"/>
    <property type="project" value="UniProtKB-KW"/>
</dbReference>
<keyword evidence="19" id="KW-0576">Peroxisome</keyword>
<dbReference type="CDD" id="cd05154">
    <property type="entry name" value="ACAD10_11_N-like"/>
    <property type="match status" value="1"/>
</dbReference>
<evidence type="ECO:0000256" key="13">
    <source>
        <dbReference type="ARBA" id="ARBA00022832"/>
    </source>
</evidence>
<evidence type="ECO:0000256" key="15">
    <source>
        <dbReference type="ARBA" id="ARBA00023054"/>
    </source>
</evidence>
<dbReference type="GO" id="GO:0003995">
    <property type="term" value="F:acyl-CoA dehydrogenase activity"/>
    <property type="evidence" value="ECO:0007669"/>
    <property type="project" value="TreeGrafter"/>
</dbReference>
<evidence type="ECO:0000256" key="6">
    <source>
        <dbReference type="ARBA" id="ARBA00009347"/>
    </source>
</evidence>
<dbReference type="Gene3D" id="3.90.1200.10">
    <property type="match status" value="1"/>
</dbReference>
<feature type="domain" description="Nephrocystin 3 helical" evidence="35">
    <location>
        <begin position="651"/>
        <end position="809"/>
    </location>
</feature>
<dbReference type="InterPro" id="IPR046373">
    <property type="entry name" value="Acyl-CoA_Oxase/DH_mid-dom_sf"/>
</dbReference>
<dbReference type="InterPro" id="IPR019734">
    <property type="entry name" value="TPR_rpt"/>
</dbReference>
<evidence type="ECO:0000256" key="9">
    <source>
        <dbReference type="ARBA" id="ARBA00022687"/>
    </source>
</evidence>
<dbReference type="InterPro" id="IPR056884">
    <property type="entry name" value="NPHP3-like_N"/>
</dbReference>
<evidence type="ECO:0000256" key="7">
    <source>
        <dbReference type="ARBA" id="ARBA00011738"/>
    </source>
</evidence>
<dbReference type="InterPro" id="IPR011990">
    <property type="entry name" value="TPR-like_helical_dom_sf"/>
</dbReference>
<evidence type="ECO:0000256" key="17">
    <source>
        <dbReference type="ARBA" id="ARBA00023098"/>
    </source>
</evidence>
<evidence type="ECO:0000259" key="31">
    <source>
        <dbReference type="Pfam" id="PF01636"/>
    </source>
</evidence>
<keyword evidence="9" id="KW-0879">Wnt signaling pathway</keyword>
<feature type="domain" description="Acyl-CoA oxidase/dehydrogenase middle" evidence="32">
    <location>
        <begin position="1756"/>
        <end position="1860"/>
    </location>
</feature>
<dbReference type="FunCoup" id="A0A6P7MBB6">
    <property type="interactions" value="754"/>
</dbReference>
<dbReference type="Pfam" id="PF02771">
    <property type="entry name" value="Acyl-CoA_dh_N"/>
    <property type="match status" value="1"/>
</dbReference>
<evidence type="ECO:0000259" key="32">
    <source>
        <dbReference type="Pfam" id="PF02770"/>
    </source>
</evidence>
<dbReference type="InterPro" id="IPR011009">
    <property type="entry name" value="Kinase-like_dom_sf"/>
</dbReference>
<dbReference type="InterPro" id="IPR050741">
    <property type="entry name" value="Acyl-CoA_dehydrogenase"/>
</dbReference>
<name>A0A6P7MBB6_BETSP</name>
<feature type="domain" description="Acyl-CoA dehydrogenase/oxidase C-terminal" evidence="30">
    <location>
        <begin position="1872"/>
        <end position="2021"/>
    </location>
</feature>
<comment type="catalytic activity">
    <reaction evidence="26">
        <text>tetracosanoyl-CoA + oxidized [electron-transfer flavoprotein] + H(+) = (2E)-tetracosenoyl-CoA + reduced [electron-transfer flavoprotein]</text>
        <dbReference type="Rhea" id="RHEA:47232"/>
        <dbReference type="Rhea" id="RHEA-COMP:10685"/>
        <dbReference type="Rhea" id="RHEA-COMP:10686"/>
        <dbReference type="ChEBI" id="CHEBI:15378"/>
        <dbReference type="ChEBI" id="CHEBI:57692"/>
        <dbReference type="ChEBI" id="CHEBI:58307"/>
        <dbReference type="ChEBI" id="CHEBI:65052"/>
        <dbReference type="ChEBI" id="CHEBI:74693"/>
    </reaction>
    <physiologicalReaction direction="left-to-right" evidence="26">
        <dbReference type="Rhea" id="RHEA:47233"/>
    </physiologicalReaction>
</comment>
<evidence type="ECO:0000259" key="37">
    <source>
        <dbReference type="Pfam" id="PF25022"/>
    </source>
</evidence>
<dbReference type="Gene3D" id="2.40.110.10">
    <property type="entry name" value="Butyryl-CoA Dehydrogenase, subunit A, domain 2"/>
    <property type="match status" value="1"/>
</dbReference>
<dbReference type="InterPro" id="IPR056885">
    <property type="entry name" value="TPR_NPHP3"/>
</dbReference>
<evidence type="ECO:0000256" key="20">
    <source>
        <dbReference type="ARBA" id="ARBA00023273"/>
    </source>
</evidence>
<comment type="catalytic activity">
    <reaction evidence="29">
        <text>eicosanoyl-CoA + oxidized [electron-transfer flavoprotein] + H(+) = (2E)-eicosenoyl-CoA + reduced [electron-transfer flavoprotein]</text>
        <dbReference type="Rhea" id="RHEA:47236"/>
        <dbReference type="Rhea" id="RHEA-COMP:10685"/>
        <dbReference type="Rhea" id="RHEA-COMP:10686"/>
        <dbReference type="ChEBI" id="CHEBI:15378"/>
        <dbReference type="ChEBI" id="CHEBI:57380"/>
        <dbReference type="ChEBI" id="CHEBI:57692"/>
        <dbReference type="ChEBI" id="CHEBI:58307"/>
        <dbReference type="ChEBI" id="CHEBI:74691"/>
    </reaction>
    <physiologicalReaction direction="left-to-right" evidence="29">
        <dbReference type="Rhea" id="RHEA:47237"/>
    </physiologicalReaction>
</comment>
<keyword evidence="12" id="KW-0274">FAD</keyword>
<keyword evidence="15" id="KW-0175">Coiled coil</keyword>
<dbReference type="Gene3D" id="1.10.540.10">
    <property type="entry name" value="Acyl-CoA dehydrogenase/oxidase, N-terminal domain"/>
    <property type="match status" value="1"/>
</dbReference>
<dbReference type="InterPro" id="IPR056886">
    <property type="entry name" value="NPHP3_ab_dom"/>
</dbReference>
<feature type="domain" description="Nephrocystin-3 alpha-beta" evidence="37">
    <location>
        <begin position="272"/>
        <end position="431"/>
    </location>
</feature>
<dbReference type="RefSeq" id="XP_029003895.2">
    <property type="nucleotide sequence ID" value="XM_029148062.3"/>
</dbReference>
<dbReference type="Pfam" id="PF24885">
    <property type="entry name" value="TPR_NPHP3"/>
    <property type="match status" value="1"/>
</dbReference>
<dbReference type="Gene3D" id="1.20.140.10">
    <property type="entry name" value="Butyryl-CoA Dehydrogenase, subunit A, domain 3"/>
    <property type="match status" value="1"/>
</dbReference>
<dbReference type="InterPro" id="IPR009075">
    <property type="entry name" value="AcylCo_DH/oxidase_C"/>
</dbReference>
<evidence type="ECO:0000256" key="11">
    <source>
        <dbReference type="ARBA" id="ARBA00022803"/>
    </source>
</evidence>
<gene>
    <name evidence="39" type="primary">nphp3</name>
</gene>
<dbReference type="GO" id="GO:0050660">
    <property type="term" value="F:flavin adenine dinucleotide binding"/>
    <property type="evidence" value="ECO:0007669"/>
    <property type="project" value="InterPro"/>
</dbReference>
<comment type="function">
    <text evidence="23">Acyl-CoA dehydrogenase, that exhibits maximal activity towards saturated C22-CoA. Probably participates in beta-oxydation and energy production but could also play a role in the metabolism of specific fatty acids to control fatty acids composition of cellular lipids in brain.</text>
</comment>
<reference evidence="39" key="1">
    <citation type="submission" date="2025-08" db="UniProtKB">
        <authorList>
            <consortium name="RefSeq"/>
        </authorList>
    </citation>
    <scope>IDENTIFICATION</scope>
</reference>
<feature type="domain" description="Aminoglycoside phosphotransferase" evidence="31">
    <location>
        <begin position="1300"/>
        <end position="1517"/>
    </location>
</feature>
<proteinExistence type="inferred from homology"/>
<organism evidence="38 39">
    <name type="scientific">Betta splendens</name>
    <name type="common">Siamese fighting fish</name>
    <dbReference type="NCBI Taxonomy" id="158456"/>
    <lineage>
        <taxon>Eukaryota</taxon>
        <taxon>Metazoa</taxon>
        <taxon>Chordata</taxon>
        <taxon>Craniata</taxon>
        <taxon>Vertebrata</taxon>
        <taxon>Euteleostomi</taxon>
        <taxon>Actinopterygii</taxon>
        <taxon>Neopterygii</taxon>
        <taxon>Teleostei</taxon>
        <taxon>Neoteleostei</taxon>
        <taxon>Acanthomorphata</taxon>
        <taxon>Anabantaria</taxon>
        <taxon>Anabantiformes</taxon>
        <taxon>Anabantoidei</taxon>
        <taxon>Osphronemidae</taxon>
        <taxon>Betta</taxon>
    </lineage>
</organism>
<evidence type="ECO:0000256" key="16">
    <source>
        <dbReference type="ARBA" id="ARBA00023069"/>
    </source>
</evidence>
<dbReference type="InterPro" id="IPR036250">
    <property type="entry name" value="AcylCo_DH-like_C"/>
</dbReference>
<dbReference type="InterPro" id="IPR002575">
    <property type="entry name" value="Aminoglycoside_PTrfase"/>
</dbReference>
<dbReference type="FunFam" id="2.40.110.10:FF:000002">
    <property type="entry name" value="Acyl-CoA dehydrogenase fadE12"/>
    <property type="match status" value="1"/>
</dbReference>
<dbReference type="FunFam" id="1.25.40.10:FF:000362">
    <property type="entry name" value="Nephrocystin-3"/>
    <property type="match status" value="1"/>
</dbReference>
<dbReference type="GeneID" id="114854029"/>
<dbReference type="InterPro" id="IPR027417">
    <property type="entry name" value="P-loop_NTPase"/>
</dbReference>
<dbReference type="Pfam" id="PF24884">
    <property type="entry name" value="NPHP3_hel"/>
    <property type="match status" value="1"/>
</dbReference>
<keyword evidence="20" id="KW-0966">Cell projection</keyword>
<dbReference type="SUPFAM" id="SSF56112">
    <property type="entry name" value="Protein kinase-like (PK-like)"/>
    <property type="match status" value="1"/>
</dbReference>
<dbReference type="InterPro" id="IPR041726">
    <property type="entry name" value="ACAD10_11_N"/>
</dbReference>
<comment type="catalytic activity">
    <reaction evidence="27">
        <text>tricosanoyl-CoA + oxidized [electron-transfer flavoprotein] + H(+) = (2E)-tricosenoyl-CoA + reduced [electron-transfer flavoprotein]</text>
        <dbReference type="Rhea" id="RHEA:48220"/>
        <dbReference type="Rhea" id="RHEA-COMP:10685"/>
        <dbReference type="Rhea" id="RHEA-COMP:10686"/>
        <dbReference type="ChEBI" id="CHEBI:15378"/>
        <dbReference type="ChEBI" id="CHEBI:57692"/>
        <dbReference type="ChEBI" id="CHEBI:58307"/>
        <dbReference type="ChEBI" id="CHEBI:90118"/>
        <dbReference type="ChEBI" id="CHEBI:90119"/>
    </reaction>
    <physiologicalReaction direction="left-to-right" evidence="27">
        <dbReference type="Rhea" id="RHEA:48221"/>
    </physiologicalReaction>
</comment>
<dbReference type="CTD" id="27031"/>
<dbReference type="FunFam" id="1.25.40.10:FF:000301">
    <property type="entry name" value="Nephronophthisis 3"/>
    <property type="match status" value="1"/>
</dbReference>
<keyword evidence="18" id="KW-0472">Membrane</keyword>
<comment type="catalytic activity">
    <reaction evidence="24">
        <text>a 2,3-saturated acyl-CoA + oxidized [electron-transfer flavoprotein] + H(+) = a (2E)-enoyl-CoA + reduced [electron-transfer flavoprotein]</text>
        <dbReference type="Rhea" id="RHEA:44704"/>
        <dbReference type="Rhea" id="RHEA-COMP:10685"/>
        <dbReference type="Rhea" id="RHEA-COMP:10686"/>
        <dbReference type="ChEBI" id="CHEBI:15378"/>
        <dbReference type="ChEBI" id="CHEBI:57692"/>
        <dbReference type="ChEBI" id="CHEBI:58307"/>
        <dbReference type="ChEBI" id="CHEBI:58856"/>
        <dbReference type="ChEBI" id="CHEBI:65111"/>
    </reaction>
    <physiologicalReaction direction="left-to-right" evidence="24">
        <dbReference type="Rhea" id="RHEA:44705"/>
    </physiologicalReaction>
</comment>
<protein>
    <recommendedName>
        <fullName evidence="22">Acyl-CoA dehydrogenase family member 11</fullName>
    </recommendedName>
    <alternativeName>
        <fullName evidence="21">Nephrocystin-3</fullName>
    </alternativeName>
</protein>
<evidence type="ECO:0000256" key="28">
    <source>
        <dbReference type="ARBA" id="ARBA00048399"/>
    </source>
</evidence>
<evidence type="ECO:0000256" key="8">
    <source>
        <dbReference type="ARBA" id="ARBA00022630"/>
    </source>
</evidence>
<accession>A0A6P7MBB6</accession>
<evidence type="ECO:0000256" key="1">
    <source>
        <dbReference type="ARBA" id="ARBA00001974"/>
    </source>
</evidence>
<dbReference type="SUPFAM" id="SSF48452">
    <property type="entry name" value="TPR-like"/>
    <property type="match status" value="2"/>
</dbReference>
<dbReference type="PANTHER" id="PTHR48083:SF13">
    <property type="entry name" value="ACYL-COA DEHYDROGENASE FAMILY MEMBER 11"/>
    <property type="match status" value="1"/>
</dbReference>
<dbReference type="InterPro" id="IPR037069">
    <property type="entry name" value="AcylCoA_DH/ox_N_sf"/>
</dbReference>
<evidence type="ECO:0000256" key="12">
    <source>
        <dbReference type="ARBA" id="ARBA00022827"/>
    </source>
</evidence>
<dbReference type="GO" id="GO:0009653">
    <property type="term" value="P:anatomical structure morphogenesis"/>
    <property type="evidence" value="ECO:0007669"/>
    <property type="project" value="UniProtKB-ARBA"/>
</dbReference>
<dbReference type="OrthoDB" id="626167at2759"/>
<evidence type="ECO:0000313" key="39">
    <source>
        <dbReference type="RefSeq" id="XP_029003895.2"/>
    </source>
</evidence>
<dbReference type="GO" id="GO:0033539">
    <property type="term" value="P:fatty acid beta-oxidation using acyl-CoA dehydrogenase"/>
    <property type="evidence" value="ECO:0007669"/>
    <property type="project" value="TreeGrafter"/>
</dbReference>
<dbReference type="FunFam" id="1.25.40.10:FF:000150">
    <property type="entry name" value="Nephrocystin-3"/>
    <property type="match status" value="1"/>
</dbReference>
<dbReference type="GO" id="GO:0031966">
    <property type="term" value="C:mitochondrial membrane"/>
    <property type="evidence" value="ECO:0007669"/>
    <property type="project" value="UniProtKB-SubCell"/>
</dbReference>
<keyword evidence="17" id="KW-0443">Lipid metabolism</keyword>
<dbReference type="GO" id="GO:0005929">
    <property type="term" value="C:cilium"/>
    <property type="evidence" value="ECO:0007669"/>
    <property type="project" value="UniProtKB-SubCell"/>
</dbReference>
<dbReference type="Proteomes" id="UP000515150">
    <property type="component" value="Chromosome 4"/>
</dbReference>
<evidence type="ECO:0000256" key="24">
    <source>
        <dbReference type="ARBA" id="ARBA00047443"/>
    </source>
</evidence>
<dbReference type="PANTHER" id="PTHR48083">
    <property type="entry name" value="MEDIUM-CHAIN SPECIFIC ACYL-COA DEHYDROGENASE, MITOCHONDRIAL-RELATED"/>
    <property type="match status" value="1"/>
</dbReference>
<evidence type="ECO:0000259" key="30">
    <source>
        <dbReference type="Pfam" id="PF00441"/>
    </source>
</evidence>
<evidence type="ECO:0000256" key="21">
    <source>
        <dbReference type="ARBA" id="ARBA00040387"/>
    </source>
</evidence>
<dbReference type="SUPFAM" id="SSF56645">
    <property type="entry name" value="Acyl-CoA dehydrogenase NM domain-like"/>
    <property type="match status" value="1"/>
</dbReference>
<comment type="cofactor">
    <cofactor evidence="1">
        <name>FAD</name>
        <dbReference type="ChEBI" id="CHEBI:57692"/>
    </cofactor>
</comment>
<feature type="domain" description="Acyl-CoA dehydrogenase/oxidase N-terminal" evidence="33">
    <location>
        <begin position="1633"/>
        <end position="1752"/>
    </location>
</feature>
<dbReference type="Pfam" id="PF24883">
    <property type="entry name" value="NPHP3_N"/>
    <property type="match status" value="1"/>
</dbReference>
<evidence type="ECO:0000259" key="35">
    <source>
        <dbReference type="Pfam" id="PF24884"/>
    </source>
</evidence>
<comment type="similarity">
    <text evidence="6">Belongs to the acyl-CoA dehydrogenase family.</text>
</comment>
<dbReference type="Pfam" id="PF13424">
    <property type="entry name" value="TPR_12"/>
    <property type="match status" value="2"/>
</dbReference>
<evidence type="ECO:0000256" key="5">
    <source>
        <dbReference type="ARBA" id="ARBA00005005"/>
    </source>
</evidence>
<keyword evidence="11" id="KW-0802">TPR repeat</keyword>
<evidence type="ECO:0000256" key="22">
    <source>
        <dbReference type="ARBA" id="ARBA00040622"/>
    </source>
</evidence>
<dbReference type="Gene3D" id="3.30.200.20">
    <property type="entry name" value="Phosphorylase Kinase, domain 1"/>
    <property type="match status" value="1"/>
</dbReference>
<keyword evidence="16" id="KW-0969">Cilium</keyword>
<dbReference type="PROSITE" id="PS50005">
    <property type="entry name" value="TPR"/>
    <property type="match status" value="5"/>
</dbReference>
<dbReference type="Pfam" id="PF02770">
    <property type="entry name" value="Acyl-CoA_dh_M"/>
    <property type="match status" value="1"/>
</dbReference>
<dbReference type="Gene3D" id="1.25.40.10">
    <property type="entry name" value="Tetratricopeptide repeat domain"/>
    <property type="match status" value="3"/>
</dbReference>
<dbReference type="Pfam" id="PF00441">
    <property type="entry name" value="Acyl-CoA_dh_1"/>
    <property type="match status" value="1"/>
</dbReference>
<evidence type="ECO:0000259" key="33">
    <source>
        <dbReference type="Pfam" id="PF02771"/>
    </source>
</evidence>
<evidence type="ECO:0000256" key="26">
    <source>
        <dbReference type="ARBA" id="ARBA00048086"/>
    </source>
</evidence>
<evidence type="ECO:0000256" key="10">
    <source>
        <dbReference type="ARBA" id="ARBA00022737"/>
    </source>
</evidence>
<dbReference type="InterPro" id="IPR006091">
    <property type="entry name" value="Acyl-CoA_Oxase/DH_mid-dom"/>
</dbReference>
<sequence>MGTASSLVTPGEVIEDGYGGEGGEACEIPVEVKPKARLLRSSFRRGPRVISASFKSTGSVDLEYAAEYDRLRKEYEIFRVSKNNEISSMQKKEAKLDEENKRLRAELQALQKTYQKILREKENALEAKYQAMERAATFEHDRDKVKRQFKIFRETKEKEIQDLLRAKRDLEAKLQQLQAQGIQVYDLNDSDSDDNQTVVTAAGTQCEYWTGGVLGSEPSMGSMMQLQQTFRGPEFAHSLIDVEGPFANVSRDDWDAAVASLLQVSPHVPQALWSNTVRCYLIFNQETKAELDIFFKKHSPLLRKMCEGLGHFYLNVYFPEDSAASCAVERKQEIERSSVCVLLLKTSVTSSVVEDCQEAFVKNSDSHPLVLYLRTEEDQHLSGPTRHLLERVNAADKTAKIKVVDHSGSAEDGADLIYAQLERIIKQELLGLEGSDVDSKDSAIEEGREEDSGDVLWDLHDEQEQIESYQQACDSTTSHLGFQKYIDRLNDMIAAPPPTPPLLVSGGPGSGKSLLLSKWIELQQKQSPNTLFLYHFVGQPLSTSSEPVLIIKRLTVKLLQHFWSISGLSMEPSKILEEFPRWLERLSACHQGNIIIIIDSIDQIQQAERHMKWLIDPLPVNVRVVVSVNVETCPQAWRLWPTLHLDPLSPREVRSVVIAECRNMDFKLNKDQEKKLERLCRSASTCNALYVTLLVRMITSRSCWSLEKNMEQCLQCQDIMSLYRLALKMILNSLNTDREQHIMREILCLVCASHNGVSESEALDLFPELELPMLSSMLYRLNRLCIVTLRCGLIRFQHLQAWEAVRLEFLSGGRSSATYREKLIHYFNQQLSQDYVTWRVADELPWLLQQQEDRTKLQCSLLNLFVSQNLYKRGHFSELLAYWQYVGKDKSSMAAEYFDSLKHYEKSCESEDSMTKLANLYETLGRFLKDLGLPSQAVAPLQRSLEIRETALDPDHPSVARSLHQLAGVYVQWKKYGNAEQLYKQALEISENAYGAEHASVARELESLAILYQKQNKYEQAEKLRKRSVKIRQKTARQKGHMYGFTLLRRRALQLEELTLGKDSADCAKTLNELGVLYYLQNNLDAAKVFLTRSLEMRQRVLGPDHPDCAQSLNNLAALHTERREYETAEDMYERALDIRKKALSPDHPSLAYTLKHLAMLYKRRGKLDKAVPLYELSLEIREKSFGPKHPSVATALVNLAVIYCQLKKHSDALPLYERALKVYEDSLGRSHPRVGETLKNLAVLSYEEGDFEKAAELYKRAMEIKEAEPSLVCGHAPSRHSSSGDTFSLRTPAVLPNTLSSGQSNPTFLIQTPSRSYVLRKKPPGELLPGAHQVGREYRVQKALFSAGFPVPQPLLHSTDVEVIGTEFYLMEHVKGRIFRDLRLPGVSPTERTALYVAAVEALAKLHSLDLASLKLEDYGKGAGYCRRQVSTWTKQYLAAAHRDIPAMNELSNWLMENLPGSDNEVTLVHGDFRLDNLIFHPTEARVIAVLDWELSTTGQPLADLAYFLMPHYWPRGLSIISSMGSLKGIEGVPAVGDLMSIYCRCRGIPAELPELKFYVALAVFKMAGIAQGIYARHLLGNASAPQAAHFGQCVEPLAKIALQLVQRDVVFASSFTGPIEHGLFLQTAKGQAVLQEVKDFMRQYVLPVQEEVEEYYSKHAQSPQRWHPPQIIEDLKVKAREAGLWNLFLPAVSGLSQLDYAYIAEETGRCIFAPDVFNCQAPDTGNMEVLHMFGSEEQKKKWLEPLLKGEIRSCFCMTEPDVASSDATNIKCTLQKEGDNFIINGKKWWSSGAGFSQCKVAIVMCRSSSLEVGNRHGQHSMILVPMDTPGVKLIRPLTVFGQDDAIHGGHFEVHFENVLVPASNIILGEGRGFEIAQGRLGPGRLHHCMRAVGLAELALELLCQRAATRHTFGKKLYQHEAVAHWIAECRLMIEQARLLTLHAAHTLDTVGVRAARKQISMIKVAAARMACKVVDCAIQVFGAAGVSQDFPLARMYVHIRTLRFADGPDEVHLSSIAQQELRDQLKKARL</sequence>
<keyword evidence="14" id="KW-0560">Oxidoreductase</keyword>
<dbReference type="SMART" id="SM00028">
    <property type="entry name" value="TPR"/>
    <property type="match status" value="8"/>
</dbReference>
<evidence type="ECO:0000256" key="23">
    <source>
        <dbReference type="ARBA" id="ARBA00046026"/>
    </source>
</evidence>
<dbReference type="InterPro" id="IPR056883">
    <property type="entry name" value="NPHP3_hel"/>
</dbReference>
<keyword evidence="8" id="KW-0285">Flavoprotein</keyword>
<comment type="catalytic activity">
    <reaction evidence="25">
        <text>docosanoyl-CoA + oxidized [electron-transfer flavoprotein] + H(+) = (2E)-docosenoyl-CoA + reduced [electron-transfer flavoprotein]</text>
        <dbReference type="Rhea" id="RHEA:47228"/>
        <dbReference type="Rhea" id="RHEA-COMP:10685"/>
        <dbReference type="Rhea" id="RHEA-COMP:10686"/>
        <dbReference type="ChEBI" id="CHEBI:15378"/>
        <dbReference type="ChEBI" id="CHEBI:57692"/>
        <dbReference type="ChEBI" id="CHEBI:58307"/>
        <dbReference type="ChEBI" id="CHEBI:65059"/>
        <dbReference type="ChEBI" id="CHEBI:74692"/>
    </reaction>
    <physiologicalReaction direction="left-to-right" evidence="25">
        <dbReference type="Rhea" id="RHEA:47229"/>
    </physiologicalReaction>
</comment>
<feature type="domain" description="Nephrocystin-3 TPR-repeats region" evidence="36">
    <location>
        <begin position="820"/>
        <end position="1058"/>
    </location>
</feature>
<evidence type="ECO:0000256" key="27">
    <source>
        <dbReference type="ARBA" id="ARBA00048395"/>
    </source>
</evidence>
<dbReference type="InterPro" id="IPR013786">
    <property type="entry name" value="AcylCoA_DH/ox_N"/>
</dbReference>
<dbReference type="InterPro" id="IPR009100">
    <property type="entry name" value="AcylCoA_DH/oxidase_NM_dom_sf"/>
</dbReference>
<keyword evidence="13" id="KW-0276">Fatty acid metabolism</keyword>
<dbReference type="FunFam" id="3.40.50.300:FF:000693">
    <property type="entry name" value="Nephrocystin-3"/>
    <property type="match status" value="1"/>
</dbReference>
<dbReference type="Pfam" id="PF01636">
    <property type="entry name" value="APH"/>
    <property type="match status" value="1"/>
</dbReference>
<evidence type="ECO:0000256" key="2">
    <source>
        <dbReference type="ARBA" id="ARBA00004138"/>
    </source>
</evidence>
<evidence type="ECO:0000256" key="4">
    <source>
        <dbReference type="ARBA" id="ARBA00004325"/>
    </source>
</evidence>
<dbReference type="SUPFAM" id="SSF52540">
    <property type="entry name" value="P-loop containing nucleoside triphosphate hydrolases"/>
    <property type="match status" value="1"/>
</dbReference>
<comment type="subcellular location">
    <subcellularLocation>
        <location evidence="2">Cell projection</location>
        <location evidence="2">Cilium</location>
    </subcellularLocation>
    <subcellularLocation>
        <location evidence="4">Mitochondrion membrane</location>
    </subcellularLocation>
    <subcellularLocation>
        <location evidence="3">Peroxisome</location>
    </subcellularLocation>
</comment>
<dbReference type="GO" id="GO:0005777">
    <property type="term" value="C:peroxisome"/>
    <property type="evidence" value="ECO:0007669"/>
    <property type="project" value="UniProtKB-SubCell"/>
</dbReference>
<keyword evidence="38" id="KW-1185">Reference proteome</keyword>
<comment type="subunit">
    <text evidence="7">Homodimer.</text>
</comment>
<dbReference type="Gene3D" id="3.40.50.300">
    <property type="entry name" value="P-loop containing nucleotide triphosphate hydrolases"/>
    <property type="match status" value="1"/>
</dbReference>
<comment type="pathway">
    <text evidence="5">Lipid metabolism; fatty acid beta-oxidation.</text>
</comment>
<keyword evidence="10" id="KW-0677">Repeat</keyword>
<evidence type="ECO:0000256" key="19">
    <source>
        <dbReference type="ARBA" id="ARBA00023140"/>
    </source>
</evidence>
<dbReference type="SUPFAM" id="SSF47203">
    <property type="entry name" value="Acyl-CoA dehydrogenase C-terminal domain-like"/>
    <property type="match status" value="1"/>
</dbReference>
<evidence type="ECO:0000256" key="14">
    <source>
        <dbReference type="ARBA" id="ARBA00023002"/>
    </source>
</evidence>
<feature type="domain" description="Nephrocystin 3-like N-terminal" evidence="34">
    <location>
        <begin position="498"/>
        <end position="624"/>
    </location>
</feature>
<evidence type="ECO:0000313" key="38">
    <source>
        <dbReference type="Proteomes" id="UP000515150"/>
    </source>
</evidence>
<evidence type="ECO:0000256" key="25">
    <source>
        <dbReference type="ARBA" id="ARBA00048020"/>
    </source>
</evidence>
<evidence type="ECO:0000256" key="3">
    <source>
        <dbReference type="ARBA" id="ARBA00004275"/>
    </source>
</evidence>
<dbReference type="Pfam" id="PF13176">
    <property type="entry name" value="TPR_7"/>
    <property type="match status" value="1"/>
</dbReference>
<evidence type="ECO:0000256" key="18">
    <source>
        <dbReference type="ARBA" id="ARBA00023136"/>
    </source>
</evidence>
<comment type="catalytic activity">
    <reaction evidence="28">
        <text>hexacosanoyl-CoA + oxidized [electron-transfer flavoprotein] + H(+) = (2E)-hexacosenoyl-CoA + reduced [electron-transfer flavoprotein]</text>
        <dbReference type="Rhea" id="RHEA:48216"/>
        <dbReference type="Rhea" id="RHEA-COMP:10685"/>
        <dbReference type="Rhea" id="RHEA-COMP:10686"/>
        <dbReference type="ChEBI" id="CHEBI:15378"/>
        <dbReference type="ChEBI" id="CHEBI:57692"/>
        <dbReference type="ChEBI" id="CHEBI:58307"/>
        <dbReference type="ChEBI" id="CHEBI:64868"/>
        <dbReference type="ChEBI" id="CHEBI:74281"/>
    </reaction>
    <physiologicalReaction direction="left-to-right" evidence="28">
        <dbReference type="Rhea" id="RHEA:48217"/>
    </physiologicalReaction>
</comment>
<evidence type="ECO:0000259" key="36">
    <source>
        <dbReference type="Pfam" id="PF24885"/>
    </source>
</evidence>
<evidence type="ECO:0000256" key="29">
    <source>
        <dbReference type="ARBA" id="ARBA00049140"/>
    </source>
</evidence>
<evidence type="ECO:0000259" key="34">
    <source>
        <dbReference type="Pfam" id="PF24883"/>
    </source>
</evidence>